<dbReference type="InterPro" id="IPR021233">
    <property type="entry name" value="DUF2783"/>
</dbReference>
<reference evidence="1 2" key="2">
    <citation type="journal article" date="2018" name="Int. J. Syst. Evol. Microbiol.">
        <title>Marinobacterium aestuarii sp. nov., a benzene-degrading marine bacterium isolated from estuary sediment.</title>
        <authorList>
            <person name="Bae S.S."/>
            <person name="Jung J."/>
            <person name="Chung D."/>
            <person name="Baek K."/>
        </authorList>
    </citation>
    <scope>NUCLEOTIDE SEQUENCE [LARGE SCALE GENOMIC DNA]</scope>
    <source>
        <strain evidence="1 2">ST58-10</strain>
    </source>
</reference>
<evidence type="ECO:0000313" key="2">
    <source>
        <dbReference type="Proteomes" id="UP000078070"/>
    </source>
</evidence>
<gene>
    <name evidence="1" type="ORF">A8C75_10115</name>
</gene>
<evidence type="ECO:0000313" key="1">
    <source>
        <dbReference type="EMBL" id="ANG62803.1"/>
    </source>
</evidence>
<dbReference type="EMBL" id="CP015839">
    <property type="protein sequence ID" value="ANG62803.1"/>
    <property type="molecule type" value="Genomic_DNA"/>
</dbReference>
<reference evidence="2" key="1">
    <citation type="submission" date="2016-05" db="EMBL/GenBank/DDBJ databases">
        <authorList>
            <person name="Baek K."/>
            <person name="Yang S.-J."/>
        </authorList>
    </citation>
    <scope>NUCLEOTIDE SEQUENCE [LARGE SCALE GENOMIC DNA]</scope>
    <source>
        <strain evidence="2">ST58-10</strain>
    </source>
</reference>
<name>A0A1A9EZ88_9GAMM</name>
<dbReference type="OrthoDB" id="6460891at2"/>
<dbReference type="AlphaFoldDB" id="A0A1A9EZ88"/>
<sequence>MPQLITDNNLAVPDDYYAMLTELYRELEPAQCMDVNARLLLLLGNHIGDLDVLAEAARIAREHLPAASTLAKDI</sequence>
<protein>
    <recommendedName>
        <fullName evidence="3">DUF2783 domain-containing protein</fullName>
    </recommendedName>
</protein>
<evidence type="ECO:0008006" key="3">
    <source>
        <dbReference type="Google" id="ProtNLM"/>
    </source>
</evidence>
<dbReference type="KEGG" id="mars:A8C75_10115"/>
<dbReference type="RefSeq" id="WP_067381555.1">
    <property type="nucleotide sequence ID" value="NZ_CP015839.1"/>
</dbReference>
<dbReference type="Pfam" id="PF10932">
    <property type="entry name" value="DUF2783"/>
    <property type="match status" value="1"/>
</dbReference>
<proteinExistence type="predicted"/>
<dbReference type="Proteomes" id="UP000078070">
    <property type="component" value="Chromosome"/>
</dbReference>
<organism evidence="1 2">
    <name type="scientific">Marinobacterium aestuarii</name>
    <dbReference type="NCBI Taxonomy" id="1821621"/>
    <lineage>
        <taxon>Bacteria</taxon>
        <taxon>Pseudomonadati</taxon>
        <taxon>Pseudomonadota</taxon>
        <taxon>Gammaproteobacteria</taxon>
        <taxon>Oceanospirillales</taxon>
        <taxon>Oceanospirillaceae</taxon>
        <taxon>Marinobacterium</taxon>
    </lineage>
</organism>
<accession>A0A1A9EZ88</accession>
<dbReference type="STRING" id="1821621.A8C75_10115"/>
<keyword evidence="2" id="KW-1185">Reference proteome</keyword>